<dbReference type="InterPro" id="IPR032466">
    <property type="entry name" value="Metal_Hydrolase"/>
</dbReference>
<feature type="signal peptide" evidence="1">
    <location>
        <begin position="1"/>
        <end position="22"/>
    </location>
</feature>
<keyword evidence="1" id="KW-0732">Signal</keyword>
<gene>
    <name evidence="3" type="ORF">Q4527_18570</name>
</gene>
<organism evidence="3 4">
    <name type="scientific">Alteromonas stellipolaris</name>
    <dbReference type="NCBI Taxonomy" id="233316"/>
    <lineage>
        <taxon>Bacteria</taxon>
        <taxon>Pseudomonadati</taxon>
        <taxon>Pseudomonadota</taxon>
        <taxon>Gammaproteobacteria</taxon>
        <taxon>Alteromonadales</taxon>
        <taxon>Alteromonadaceae</taxon>
        <taxon>Alteromonas/Salinimonas group</taxon>
        <taxon>Alteromonas</taxon>
    </lineage>
</organism>
<dbReference type="Proteomes" id="UP001170717">
    <property type="component" value="Unassembled WGS sequence"/>
</dbReference>
<dbReference type="Pfam" id="PF07969">
    <property type="entry name" value="Amidohydro_3"/>
    <property type="match status" value="1"/>
</dbReference>
<dbReference type="AlphaFoldDB" id="A0AAW7Z3P3"/>
<dbReference type="SUPFAM" id="SSF51338">
    <property type="entry name" value="Composite domain of metallo-dependent hydrolases"/>
    <property type="match status" value="1"/>
</dbReference>
<sequence>MNTFLLISFGLIISVFSLCTSAATVFTNATVWTGAKGKTEQSVIAIDKDKIVFVGNDIPKQLKGEKTVDLGGRFVMHGFTDNHVHFMEGGAALASIDLRPVTTPKEFTQLMAAYAKTLPPHQWILNGNWDHQNWGGMLPDKSWIDSVTLNNPVYVIRIDGHQALVNSLGLRLAGIDRNTPNPKGGVIVRDEHGEPTGLLKGNALNLILNILPSPSDDELMKQFAMAQELALSLGISKVHAVTAYPSETTMLDIFKLAEKREIMKIRAFVSTPIESWEMAAANVEKHDRGNDLLSYGGVKGFIDGSLGARTAWFHDAYSDEPGYYGLPLNDPKQFATWMSNANEAGLELSIHALGDKGIDFVLDRMEELGKNELRQKRFRIEHFQHPSEDAIRKLAELGVIASMQPYHAIDDGQWAEERIGPKRLPTAYAFKSILEQGGLLTFGSDWPVAPLSPFEGIYAAVTRSTLDNANPQGWIAEQKISVEQALTAYTVTNSYSLNDELKRGTLEKGKFADFVVLSHDPRAVPANLIREIKVLKHYINGELVYEY</sequence>
<evidence type="ECO:0000259" key="2">
    <source>
        <dbReference type="Pfam" id="PF07969"/>
    </source>
</evidence>
<feature type="chain" id="PRO_5043532631" evidence="1">
    <location>
        <begin position="23"/>
        <end position="547"/>
    </location>
</feature>
<comment type="caution">
    <text evidence="3">The sequence shown here is derived from an EMBL/GenBank/DDBJ whole genome shotgun (WGS) entry which is preliminary data.</text>
</comment>
<evidence type="ECO:0000313" key="3">
    <source>
        <dbReference type="EMBL" id="MDO6579409.1"/>
    </source>
</evidence>
<dbReference type="EMBL" id="JAUOQI010000019">
    <property type="protein sequence ID" value="MDO6579409.1"/>
    <property type="molecule type" value="Genomic_DNA"/>
</dbReference>
<dbReference type="GO" id="GO:0016810">
    <property type="term" value="F:hydrolase activity, acting on carbon-nitrogen (but not peptide) bonds"/>
    <property type="evidence" value="ECO:0007669"/>
    <property type="project" value="InterPro"/>
</dbReference>
<dbReference type="InterPro" id="IPR013108">
    <property type="entry name" value="Amidohydro_3"/>
</dbReference>
<dbReference type="InterPro" id="IPR033932">
    <property type="entry name" value="YtcJ-like"/>
</dbReference>
<reference evidence="3" key="1">
    <citation type="submission" date="2023-07" db="EMBL/GenBank/DDBJ databases">
        <title>Genome content predicts the carbon catabolic preferences of heterotrophic bacteria.</title>
        <authorList>
            <person name="Gralka M."/>
        </authorList>
    </citation>
    <scope>NUCLEOTIDE SEQUENCE</scope>
    <source>
        <strain evidence="3">F2M12</strain>
    </source>
</reference>
<dbReference type="PANTHER" id="PTHR22642:SF2">
    <property type="entry name" value="PROTEIN LONG AFTER FAR-RED 3"/>
    <property type="match status" value="1"/>
</dbReference>
<dbReference type="Gene3D" id="3.10.310.70">
    <property type="match status" value="1"/>
</dbReference>
<dbReference type="EC" id="3.5.-.-" evidence="3"/>
<accession>A0AAW7Z3P3</accession>
<proteinExistence type="predicted"/>
<dbReference type="SUPFAM" id="SSF51556">
    <property type="entry name" value="Metallo-dependent hydrolases"/>
    <property type="match status" value="1"/>
</dbReference>
<dbReference type="CDD" id="cd01300">
    <property type="entry name" value="YtcJ_like"/>
    <property type="match status" value="1"/>
</dbReference>
<dbReference type="InterPro" id="IPR011059">
    <property type="entry name" value="Metal-dep_hydrolase_composite"/>
</dbReference>
<dbReference type="PANTHER" id="PTHR22642">
    <property type="entry name" value="IMIDAZOLONEPROPIONASE"/>
    <property type="match status" value="1"/>
</dbReference>
<evidence type="ECO:0000256" key="1">
    <source>
        <dbReference type="SAM" id="SignalP"/>
    </source>
</evidence>
<name>A0AAW7Z3P3_9ALTE</name>
<keyword evidence="3" id="KW-0378">Hydrolase</keyword>
<evidence type="ECO:0000313" key="4">
    <source>
        <dbReference type="Proteomes" id="UP001170717"/>
    </source>
</evidence>
<dbReference type="RefSeq" id="WP_303497852.1">
    <property type="nucleotide sequence ID" value="NZ_JAUOQA010000010.1"/>
</dbReference>
<protein>
    <submittedName>
        <fullName evidence="3">Amidohydrolase</fullName>
        <ecNumber evidence="3">3.5.-.-</ecNumber>
    </submittedName>
</protein>
<dbReference type="Gene3D" id="2.30.40.10">
    <property type="entry name" value="Urease, subunit C, domain 1"/>
    <property type="match status" value="1"/>
</dbReference>
<dbReference type="Gene3D" id="3.20.20.140">
    <property type="entry name" value="Metal-dependent hydrolases"/>
    <property type="match status" value="1"/>
</dbReference>
<feature type="domain" description="Amidohydrolase 3" evidence="2">
    <location>
        <begin position="66"/>
        <end position="545"/>
    </location>
</feature>